<dbReference type="EMBL" id="CT868014">
    <property type="protein sequence ID" value="CAK61563.1"/>
    <property type="molecule type" value="Genomic_DNA"/>
</dbReference>
<sequence>METESKIQQKFLILSQVSPPVLGSIHYNKSPNLEQLDQLAQISVMRRMKSNDPHKTEPTYRDKYQNISKQKEEIFKIKKTKQPSLPYLPKKQKEFYNKWYIPYDQRYVQKPDFMQQKYEDELHFYKNMHNMYVQYNPFDHNLPEDLMKKIGNKERTEALKEILKGQKQIIEFKRFYCKLKLRSLDKEKQRVPEFIKQLLEAENKKQKQKQKQLLQFQ</sequence>
<accession>A0BSP6</accession>
<dbReference type="GeneID" id="5014745"/>
<organism evidence="1 2">
    <name type="scientific">Paramecium tetraurelia</name>
    <dbReference type="NCBI Taxonomy" id="5888"/>
    <lineage>
        <taxon>Eukaryota</taxon>
        <taxon>Sar</taxon>
        <taxon>Alveolata</taxon>
        <taxon>Ciliophora</taxon>
        <taxon>Intramacronucleata</taxon>
        <taxon>Oligohymenophorea</taxon>
        <taxon>Peniculida</taxon>
        <taxon>Parameciidae</taxon>
        <taxon>Paramecium</taxon>
    </lineage>
</organism>
<protein>
    <submittedName>
        <fullName evidence="1">Uncharacterized protein</fullName>
    </submittedName>
</protein>
<dbReference type="OrthoDB" id="299841at2759"/>
<proteinExistence type="predicted"/>
<dbReference type="OMA" id="DQRYVQK"/>
<evidence type="ECO:0000313" key="2">
    <source>
        <dbReference type="Proteomes" id="UP000000600"/>
    </source>
</evidence>
<dbReference type="AlphaFoldDB" id="A0BSP6"/>
<keyword evidence="2" id="KW-1185">Reference proteome</keyword>
<evidence type="ECO:0000313" key="1">
    <source>
        <dbReference type="EMBL" id="CAK61563.1"/>
    </source>
</evidence>
<reference evidence="1 2" key="1">
    <citation type="journal article" date="2006" name="Nature">
        <title>Global trends of whole-genome duplications revealed by the ciliate Paramecium tetraurelia.</title>
        <authorList>
            <consortium name="Genoscope"/>
            <person name="Aury J.-M."/>
            <person name="Jaillon O."/>
            <person name="Duret L."/>
            <person name="Noel B."/>
            <person name="Jubin C."/>
            <person name="Porcel B.M."/>
            <person name="Segurens B."/>
            <person name="Daubin V."/>
            <person name="Anthouard V."/>
            <person name="Aiach N."/>
            <person name="Arnaiz O."/>
            <person name="Billaut A."/>
            <person name="Beisson J."/>
            <person name="Blanc I."/>
            <person name="Bouhouche K."/>
            <person name="Camara F."/>
            <person name="Duharcourt S."/>
            <person name="Guigo R."/>
            <person name="Gogendeau D."/>
            <person name="Katinka M."/>
            <person name="Keller A.-M."/>
            <person name="Kissmehl R."/>
            <person name="Klotz C."/>
            <person name="Koll F."/>
            <person name="Le Moue A."/>
            <person name="Lepere C."/>
            <person name="Malinsky S."/>
            <person name="Nowacki M."/>
            <person name="Nowak J.K."/>
            <person name="Plattner H."/>
            <person name="Poulain J."/>
            <person name="Ruiz F."/>
            <person name="Serrano V."/>
            <person name="Zagulski M."/>
            <person name="Dessen P."/>
            <person name="Betermier M."/>
            <person name="Weissenbach J."/>
            <person name="Scarpelli C."/>
            <person name="Schachter V."/>
            <person name="Sperling L."/>
            <person name="Meyer E."/>
            <person name="Cohen J."/>
            <person name="Wincker P."/>
        </authorList>
    </citation>
    <scope>NUCLEOTIDE SEQUENCE [LARGE SCALE GENOMIC DNA]</scope>
    <source>
        <strain evidence="1 2">Stock d4-2</strain>
    </source>
</reference>
<gene>
    <name evidence="1" type="ORF">GSPATT00031795001</name>
</gene>
<dbReference type="InParanoid" id="A0BSP6"/>
<dbReference type="KEGG" id="ptm:GSPATT00031795001"/>
<dbReference type="HOGENOM" id="CLU_1380472_0_0_1"/>
<dbReference type="RefSeq" id="XP_001428961.1">
    <property type="nucleotide sequence ID" value="XM_001428924.1"/>
</dbReference>
<name>A0BSP6_PARTE</name>
<dbReference type="Proteomes" id="UP000000600">
    <property type="component" value="Unassembled WGS sequence"/>
</dbReference>